<sequence>MKRFFLFIAILLPFCCFAQEVRTFYQAKMIRSVAFSPDGNFILTGGEDKTAILWDVQGKIWQTLKGHQGIIRSVALSPDGNYALTGSEDQTARLWNLRTGTAVEILAHTDPVGAVAFSPDGKFLLTGCHDHIVRLWDYQANLIQTFYHEAIIRSVAFAPNSKLILTAGMDGVATIWNLQGQVLQKYIGHTNQVFAAAISPKTQHILTGSFDETAKIWDSKGNVIKTFSNLYWVSAVAFSPDSKFILTGSFDQTAKLWNQQGKIEQEFGGHGSWISAVAFSPDGRYVLTSGGNSAKLWDISNIKPKAPPLPPQITWNNTLLKSKSKNYVVDACIQTSTPLQSMQVYVNEAIQIENATRGIGVVPSGTCDVQLKRNVTLKEGKNTIKIVAANAGGLTTSEIVEVAYLPEKEVSITTAKRIALVIGNKDYKNSPLKNPVNDAEAIAMELSKLGFEVLKYTNLNQDEMKNAILKFGHKLSSTGGIGLFYFAGHGIEQNGETYLLPIEERNELSIEEYTLSAVGLKKVLSEMEQANNIMNILILDACRNEKGNRGITGTDIAPKGTFIAYATQAGGVALDGNGKNGLYTEELIKALRQPNLRLEDIFMQVRKNVRLRSQDQQIPREYSSIEEKFYFK</sequence>
<dbReference type="GO" id="GO:0004197">
    <property type="term" value="F:cysteine-type endopeptidase activity"/>
    <property type="evidence" value="ECO:0007669"/>
    <property type="project" value="InterPro"/>
</dbReference>
<dbReference type="InterPro" id="IPR029030">
    <property type="entry name" value="Caspase-like_dom_sf"/>
</dbReference>
<evidence type="ECO:0000259" key="6">
    <source>
        <dbReference type="PROSITE" id="PS50208"/>
    </source>
</evidence>
<name>A0A1I2E809_9BACT</name>
<dbReference type="InterPro" id="IPR020472">
    <property type="entry name" value="WD40_PAC1"/>
</dbReference>
<evidence type="ECO:0000256" key="3">
    <source>
        <dbReference type="ARBA" id="ARBA00022737"/>
    </source>
</evidence>
<feature type="repeat" description="WD" evidence="4">
    <location>
        <begin position="233"/>
        <end position="258"/>
    </location>
</feature>
<keyword evidence="2 4" id="KW-0853">WD repeat</keyword>
<keyword evidence="8" id="KW-1185">Reference proteome</keyword>
<dbReference type="EMBL" id="FONY01000009">
    <property type="protein sequence ID" value="SFE89072.1"/>
    <property type="molecule type" value="Genomic_DNA"/>
</dbReference>
<accession>A0A1I2E809</accession>
<dbReference type="SUPFAM" id="SSF50978">
    <property type="entry name" value="WD40 repeat-like"/>
    <property type="match status" value="1"/>
</dbReference>
<dbReference type="Gene3D" id="2.130.10.10">
    <property type="entry name" value="YVTN repeat-like/Quinoprotein amine dehydrogenase"/>
    <property type="match status" value="2"/>
</dbReference>
<organism evidence="7 8">
    <name type="scientific">Thermoflexibacter ruber</name>
    <dbReference type="NCBI Taxonomy" id="1003"/>
    <lineage>
        <taxon>Bacteria</taxon>
        <taxon>Pseudomonadati</taxon>
        <taxon>Bacteroidota</taxon>
        <taxon>Cytophagia</taxon>
        <taxon>Cytophagales</taxon>
        <taxon>Thermoflexibacteraceae</taxon>
        <taxon>Thermoflexibacter</taxon>
    </lineage>
</organism>
<dbReference type="Pfam" id="PF00656">
    <property type="entry name" value="Peptidase_C14"/>
    <property type="match status" value="1"/>
</dbReference>
<dbReference type="InterPro" id="IPR019775">
    <property type="entry name" value="WD40_repeat_CS"/>
</dbReference>
<evidence type="ECO:0000313" key="7">
    <source>
        <dbReference type="EMBL" id="SFE89072.1"/>
    </source>
</evidence>
<dbReference type="Gene3D" id="3.40.50.1460">
    <property type="match status" value="1"/>
</dbReference>
<evidence type="ECO:0000256" key="1">
    <source>
        <dbReference type="ARBA" id="ARBA00010134"/>
    </source>
</evidence>
<dbReference type="SMART" id="SM00320">
    <property type="entry name" value="WD40"/>
    <property type="match status" value="7"/>
</dbReference>
<dbReference type="PROSITE" id="PS50208">
    <property type="entry name" value="CASPASE_P20"/>
    <property type="match status" value="1"/>
</dbReference>
<gene>
    <name evidence="7" type="ORF">SAMN04488541_100951</name>
</gene>
<dbReference type="OrthoDB" id="1492850at2"/>
<evidence type="ECO:0000256" key="5">
    <source>
        <dbReference type="SAM" id="SignalP"/>
    </source>
</evidence>
<dbReference type="PROSITE" id="PS50294">
    <property type="entry name" value="WD_REPEATS_REGION"/>
    <property type="match status" value="6"/>
</dbReference>
<protein>
    <submittedName>
        <fullName evidence="7">WD40 repeat</fullName>
    </submittedName>
</protein>
<keyword evidence="3" id="KW-0677">Repeat</keyword>
<feature type="domain" description="Caspase family p20" evidence="6">
    <location>
        <begin position="415"/>
        <end position="546"/>
    </location>
</feature>
<feature type="repeat" description="WD" evidence="4">
    <location>
        <begin position="186"/>
        <end position="218"/>
    </location>
</feature>
<dbReference type="STRING" id="1003.SAMN04488541_100951"/>
<dbReference type="AlphaFoldDB" id="A0A1I2E809"/>
<dbReference type="RefSeq" id="WP_091542158.1">
    <property type="nucleotide sequence ID" value="NZ_FONY01000009.1"/>
</dbReference>
<reference evidence="7 8" key="1">
    <citation type="submission" date="2016-10" db="EMBL/GenBank/DDBJ databases">
        <authorList>
            <person name="de Groot N.N."/>
        </authorList>
    </citation>
    <scope>NUCLEOTIDE SEQUENCE [LARGE SCALE GENOMIC DNA]</scope>
    <source>
        <strain>GEY</strain>
        <strain evidence="8">DSM 9560</strain>
    </source>
</reference>
<feature type="repeat" description="WD" evidence="4">
    <location>
        <begin position="145"/>
        <end position="179"/>
    </location>
</feature>
<feature type="signal peptide" evidence="5">
    <location>
        <begin position="1"/>
        <end position="18"/>
    </location>
</feature>
<dbReference type="CDD" id="cd00200">
    <property type="entry name" value="WD40"/>
    <property type="match status" value="1"/>
</dbReference>
<dbReference type="GO" id="GO:0006508">
    <property type="term" value="P:proteolysis"/>
    <property type="evidence" value="ECO:0007669"/>
    <property type="project" value="InterPro"/>
</dbReference>
<dbReference type="InterPro" id="IPR015917">
    <property type="entry name" value="Pept_C14A"/>
</dbReference>
<dbReference type="PROSITE" id="PS50082">
    <property type="entry name" value="WD_REPEATS_2"/>
    <property type="match status" value="7"/>
</dbReference>
<comment type="similarity">
    <text evidence="1">Belongs to the peptidase C14A family.</text>
</comment>
<dbReference type="InterPro" id="IPR001680">
    <property type="entry name" value="WD40_rpt"/>
</dbReference>
<evidence type="ECO:0000256" key="4">
    <source>
        <dbReference type="PROSITE-ProRule" id="PRU00221"/>
    </source>
</evidence>
<dbReference type="Pfam" id="PF00400">
    <property type="entry name" value="WD40"/>
    <property type="match status" value="7"/>
</dbReference>
<evidence type="ECO:0000256" key="2">
    <source>
        <dbReference type="ARBA" id="ARBA00022574"/>
    </source>
</evidence>
<keyword evidence="5" id="KW-0732">Signal</keyword>
<feature type="chain" id="PRO_5011687097" evidence="5">
    <location>
        <begin position="19"/>
        <end position="632"/>
    </location>
</feature>
<dbReference type="Proteomes" id="UP000199513">
    <property type="component" value="Unassembled WGS sequence"/>
</dbReference>
<dbReference type="PANTHER" id="PTHR19879">
    <property type="entry name" value="TRANSCRIPTION INITIATION FACTOR TFIID"/>
    <property type="match status" value="1"/>
</dbReference>
<dbReference type="InterPro" id="IPR036322">
    <property type="entry name" value="WD40_repeat_dom_sf"/>
</dbReference>
<dbReference type="InterPro" id="IPR015943">
    <property type="entry name" value="WD40/YVTN_repeat-like_dom_sf"/>
</dbReference>
<feature type="repeat" description="WD" evidence="4">
    <location>
        <begin position="64"/>
        <end position="105"/>
    </location>
</feature>
<dbReference type="PANTHER" id="PTHR19879:SF9">
    <property type="entry name" value="TRANSCRIPTION INITIATION FACTOR TFIID SUBUNIT 5"/>
    <property type="match status" value="1"/>
</dbReference>
<feature type="repeat" description="WD" evidence="4">
    <location>
        <begin position="30"/>
        <end position="57"/>
    </location>
</feature>
<dbReference type="InterPro" id="IPR001309">
    <property type="entry name" value="Pept_C14_p20"/>
</dbReference>
<proteinExistence type="inferred from homology"/>
<dbReference type="InterPro" id="IPR011600">
    <property type="entry name" value="Pept_C14_caspase"/>
</dbReference>
<dbReference type="SMART" id="SM00115">
    <property type="entry name" value="CASc"/>
    <property type="match status" value="1"/>
</dbReference>
<feature type="repeat" description="WD" evidence="4">
    <location>
        <begin position="267"/>
        <end position="301"/>
    </location>
</feature>
<dbReference type="SUPFAM" id="SSF52129">
    <property type="entry name" value="Caspase-like"/>
    <property type="match status" value="1"/>
</dbReference>
<dbReference type="PROSITE" id="PS00678">
    <property type="entry name" value="WD_REPEATS_1"/>
    <property type="match status" value="3"/>
</dbReference>
<evidence type="ECO:0000313" key="8">
    <source>
        <dbReference type="Proteomes" id="UP000199513"/>
    </source>
</evidence>
<dbReference type="PRINTS" id="PR00320">
    <property type="entry name" value="GPROTEINBRPT"/>
</dbReference>
<feature type="repeat" description="WD" evidence="4">
    <location>
        <begin position="105"/>
        <end position="137"/>
    </location>
</feature>